<feature type="binding site" evidence="6">
    <location>
        <position position="265"/>
    </location>
    <ligand>
        <name>Fe(3+)</name>
        <dbReference type="ChEBI" id="CHEBI:29034"/>
        <label>1</label>
    </ligand>
</feature>
<evidence type="ECO:0000259" key="8">
    <source>
        <dbReference type="PROSITE" id="PS51408"/>
    </source>
</evidence>
<feature type="disulfide bond" evidence="7">
    <location>
        <begin position="331"/>
        <end position="353"/>
    </location>
</feature>
<organism evidence="9 10">
    <name type="scientific">Diaphorina citri</name>
    <name type="common">Asian citrus psyllid</name>
    <dbReference type="NCBI Taxonomy" id="121845"/>
    <lineage>
        <taxon>Eukaryota</taxon>
        <taxon>Metazoa</taxon>
        <taxon>Ecdysozoa</taxon>
        <taxon>Arthropoda</taxon>
        <taxon>Hexapoda</taxon>
        <taxon>Insecta</taxon>
        <taxon>Pterygota</taxon>
        <taxon>Neoptera</taxon>
        <taxon>Paraneoptera</taxon>
        <taxon>Hemiptera</taxon>
        <taxon>Sternorrhyncha</taxon>
        <taxon>Psylloidea</taxon>
        <taxon>Psyllidae</taxon>
        <taxon>Diaphorininae</taxon>
        <taxon>Diaphorina</taxon>
    </lineage>
</organism>
<feature type="disulfide bond" evidence="7">
    <location>
        <begin position="185"/>
        <end position="222"/>
    </location>
</feature>
<dbReference type="FunFam" id="3.40.190.10:FF:000095">
    <property type="entry name" value="Lactotransferrin"/>
    <property type="match status" value="1"/>
</dbReference>
<keyword evidence="2" id="KW-0964">Secreted</keyword>
<dbReference type="SUPFAM" id="SSF53850">
    <property type="entry name" value="Periplasmic binding protein-like II"/>
    <property type="match status" value="2"/>
</dbReference>
<evidence type="ECO:0000256" key="7">
    <source>
        <dbReference type="PIRSR" id="PIRSR002549-4"/>
    </source>
</evidence>
<dbReference type="GO" id="GO:0055037">
    <property type="term" value="C:recycling endosome"/>
    <property type="evidence" value="ECO:0007669"/>
    <property type="project" value="TreeGrafter"/>
</dbReference>
<dbReference type="SMART" id="SM00094">
    <property type="entry name" value="TR_FER"/>
    <property type="match status" value="1"/>
</dbReference>
<dbReference type="PROSITE" id="PS51408">
    <property type="entry name" value="TRANSFERRIN_LIKE_4"/>
    <property type="match status" value="2"/>
</dbReference>
<dbReference type="GO" id="GO:0005769">
    <property type="term" value="C:early endosome"/>
    <property type="evidence" value="ECO:0007669"/>
    <property type="project" value="TreeGrafter"/>
</dbReference>
<dbReference type="GeneID" id="103505481"/>
<dbReference type="GO" id="GO:0005615">
    <property type="term" value="C:extracellular space"/>
    <property type="evidence" value="ECO:0007669"/>
    <property type="project" value="InterPro"/>
</dbReference>
<protein>
    <submittedName>
        <fullName evidence="10">Melanotransferrin</fullName>
    </submittedName>
</protein>
<keyword evidence="4 7" id="KW-1015">Disulfide bond</keyword>
<keyword evidence="6" id="KW-0408">Iron</keyword>
<dbReference type="PaxDb" id="121845-A0A3Q0IPL5"/>
<reference evidence="10" key="1">
    <citation type="submission" date="2025-08" db="UniProtKB">
        <authorList>
            <consortium name="RefSeq"/>
        </authorList>
    </citation>
    <scope>IDENTIFICATION</scope>
</reference>
<dbReference type="PANTHER" id="PTHR11485:SF29">
    <property type="entry name" value="TRANSFERRIN 2"/>
    <property type="match status" value="1"/>
</dbReference>
<proteinExistence type="predicted"/>
<accession>A0A3Q0IPL5</accession>
<feature type="binding site" evidence="5">
    <location>
        <position position="298"/>
    </location>
    <ligand>
        <name>hydrogencarbonate</name>
        <dbReference type="ChEBI" id="CHEBI:17544"/>
        <label>1</label>
    </ligand>
</feature>
<dbReference type="GO" id="GO:0046872">
    <property type="term" value="F:metal ion binding"/>
    <property type="evidence" value="ECO:0007669"/>
    <property type="project" value="UniProtKB-KW"/>
</dbReference>
<evidence type="ECO:0000313" key="10">
    <source>
        <dbReference type="RefSeq" id="XP_026676613.1"/>
    </source>
</evidence>
<feature type="disulfide bond" evidence="7">
    <location>
        <begin position="289"/>
        <end position="378"/>
    </location>
</feature>
<feature type="disulfide bond" evidence="7">
    <location>
        <begin position="195"/>
        <end position="213"/>
    </location>
</feature>
<feature type="binding site" evidence="6">
    <location>
        <position position="237"/>
    </location>
    <ligand>
        <name>Fe(3+)</name>
        <dbReference type="ChEBI" id="CHEBI:29034"/>
        <label>1</label>
    </ligand>
</feature>
<evidence type="ECO:0000313" key="9">
    <source>
        <dbReference type="Proteomes" id="UP000079169"/>
    </source>
</evidence>
<dbReference type="Pfam" id="PF00405">
    <property type="entry name" value="Transferrin"/>
    <property type="match status" value="2"/>
</dbReference>
<keyword evidence="3" id="KW-0677">Repeat</keyword>
<feature type="binding site" evidence="5">
    <location>
        <position position="297"/>
    </location>
    <ligand>
        <name>hydrogencarbonate</name>
        <dbReference type="ChEBI" id="CHEBI:17544"/>
        <label>1</label>
    </ligand>
</feature>
<feature type="domain" description="Transferrin-like" evidence="8">
    <location>
        <begin position="50"/>
        <end position="130"/>
    </location>
</feature>
<comment type="subcellular location">
    <subcellularLocation>
        <location evidence="1">Secreted</location>
    </subcellularLocation>
</comment>
<evidence type="ECO:0000256" key="2">
    <source>
        <dbReference type="ARBA" id="ARBA00022525"/>
    </source>
</evidence>
<dbReference type="KEGG" id="dci:103505481"/>
<dbReference type="InterPro" id="IPR016357">
    <property type="entry name" value="Transferrin"/>
</dbReference>
<evidence type="ECO:0000256" key="4">
    <source>
        <dbReference type="ARBA" id="ARBA00023157"/>
    </source>
</evidence>
<dbReference type="AlphaFoldDB" id="A0A3Q0IPL5"/>
<dbReference type="STRING" id="121845.A0A3Q0IPL5"/>
<dbReference type="InterPro" id="IPR001156">
    <property type="entry name" value="Transferrin-like_dom"/>
</dbReference>
<feature type="disulfide bond" evidence="7">
    <location>
        <begin position="419"/>
        <end position="433"/>
    </location>
</feature>
<dbReference type="PRINTS" id="PR00422">
    <property type="entry name" value="TRANSFERRIN"/>
</dbReference>
<dbReference type="PIRSF" id="PIRSF002549">
    <property type="entry name" value="Transferrin"/>
    <property type="match status" value="1"/>
</dbReference>
<feature type="disulfide bond" evidence="7">
    <location>
        <begin position="350"/>
        <end position="361"/>
    </location>
</feature>
<dbReference type="CDD" id="cd13529">
    <property type="entry name" value="PBP2_transferrin"/>
    <property type="match status" value="1"/>
</dbReference>
<feature type="domain" description="Transferrin-like" evidence="8">
    <location>
        <begin position="182"/>
        <end position="528"/>
    </location>
</feature>
<dbReference type="GO" id="GO:0005886">
    <property type="term" value="C:plasma membrane"/>
    <property type="evidence" value="ECO:0007669"/>
    <property type="project" value="TreeGrafter"/>
</dbReference>
<dbReference type="PANTHER" id="PTHR11485">
    <property type="entry name" value="TRANSFERRIN"/>
    <property type="match status" value="1"/>
</dbReference>
<dbReference type="GO" id="GO:0006826">
    <property type="term" value="P:iron ion transport"/>
    <property type="evidence" value="ECO:0007669"/>
    <property type="project" value="TreeGrafter"/>
</dbReference>
<evidence type="ECO:0000256" key="3">
    <source>
        <dbReference type="ARBA" id="ARBA00022737"/>
    </source>
</evidence>
<feature type="binding site" evidence="5">
    <location>
        <position position="291"/>
    </location>
    <ligand>
        <name>hydrogencarbonate</name>
        <dbReference type="ChEBI" id="CHEBI:17544"/>
        <label>1</label>
    </ligand>
</feature>
<evidence type="ECO:0000256" key="6">
    <source>
        <dbReference type="PIRSR" id="PIRSR002549-3"/>
    </source>
</evidence>
<evidence type="ECO:0000256" key="5">
    <source>
        <dbReference type="PIRSR" id="PIRSR002549-2"/>
    </source>
</evidence>
<dbReference type="Gene3D" id="3.40.190.10">
    <property type="entry name" value="Periplasmic binding protein-like II"/>
    <property type="match status" value="3"/>
</dbReference>
<keyword evidence="9" id="KW-1185">Reference proteome</keyword>
<name>A0A3Q0IPL5_DIACI</name>
<sequence length="553" mass="62406">MFLIKTVQLFGGPVPPQRTQGFTIDIKPFHSISAQFYTSTPVINVDDERLIWCTVNQEEQWKCLNLTKAVNENIHVYGKIKFQLECKSAFNKDECMTLLDKEEAHVTTLDAGEVFVGGRYHSLIPIMQEVMKEVYSNLSKETFFDTADGLSLLDETKQTYSGYLGPSLDQILNVRQCPVDRMTLCVTSDPEMEKCIKMRTALKAQLLKPEMSCHKAHSHINCMQAIQSGLADVTVLDAGDVYTAGLQYNLIPFISEIYNLGVPEYYVIAVAKEEDPSTELTYLKGKNTCHTGMFTAAGWIIPMAFLISNGWVRPYGCDSVRTAAEYFSKSCVPGALSTEYNTGLPYDNLCDLCHGASYRYCRRDASEDYYGYTGAFRCLIEGGGHVAFVKHTTVLENTDGKRKEWWARNALKEDFELLCPDGTRALLPDYKRCNLGRVKSNAIVARGGDQYNLTQLNAYINLFIYAQQFYARKDVDEFSFSMFSSAPPYADLIFQDATRQLRVIKPELRWYSDYLGPDFMRARRVVDCHAGVGAARVSVVAMVTGLCVLLMRY</sequence>
<keyword evidence="6" id="KW-0479">Metal-binding</keyword>
<dbReference type="Proteomes" id="UP000079169">
    <property type="component" value="Unplaced"/>
</dbReference>
<feature type="binding site" evidence="6">
    <location>
        <position position="372"/>
    </location>
    <ligand>
        <name>Fe(3+)</name>
        <dbReference type="ChEBI" id="CHEBI:29034"/>
        <label>1</label>
    </ligand>
</feature>
<gene>
    <name evidence="10" type="primary">LOC103505481</name>
</gene>
<dbReference type="RefSeq" id="XP_026676613.1">
    <property type="nucleotide sequence ID" value="XM_026820812.1"/>
</dbReference>
<evidence type="ECO:0000256" key="1">
    <source>
        <dbReference type="ARBA" id="ARBA00004613"/>
    </source>
</evidence>